<dbReference type="Proteomes" id="UP001235712">
    <property type="component" value="Unassembled WGS sequence"/>
</dbReference>
<dbReference type="InterPro" id="IPR027787">
    <property type="entry name" value="Alpha/beta-hydrolase_catalytic"/>
</dbReference>
<reference evidence="3 4" key="1">
    <citation type="submission" date="2023-07" db="EMBL/GenBank/DDBJ databases">
        <title>Sequencing the genomes of 1000 actinobacteria strains.</title>
        <authorList>
            <person name="Klenk H.-P."/>
        </authorList>
    </citation>
    <scope>NUCLEOTIDE SEQUENCE [LARGE SCALE GENOMIC DNA]</scope>
    <source>
        <strain evidence="3 4">DSM 44388</strain>
    </source>
</reference>
<evidence type="ECO:0000256" key="1">
    <source>
        <dbReference type="SAM" id="Phobius"/>
    </source>
</evidence>
<feature type="domain" description="Alpha/beta-hydrolase catalytic" evidence="2">
    <location>
        <begin position="325"/>
        <end position="366"/>
    </location>
</feature>
<dbReference type="Pfam" id="PF10081">
    <property type="entry name" value="Abhydrolase_9"/>
    <property type="match status" value="2"/>
</dbReference>
<keyword evidence="1" id="KW-0472">Membrane</keyword>
<dbReference type="EMBL" id="JAUSQZ010000001">
    <property type="protein sequence ID" value="MDP9825274.1"/>
    <property type="molecule type" value="Genomic_DNA"/>
</dbReference>
<feature type="transmembrane region" description="Helical" evidence="1">
    <location>
        <begin position="59"/>
        <end position="77"/>
    </location>
</feature>
<evidence type="ECO:0000313" key="4">
    <source>
        <dbReference type="Proteomes" id="UP001235712"/>
    </source>
</evidence>
<gene>
    <name evidence="3" type="ORF">J2S57_001023</name>
</gene>
<evidence type="ECO:0000259" key="2">
    <source>
        <dbReference type="Pfam" id="PF10081"/>
    </source>
</evidence>
<organism evidence="3 4">
    <name type="scientific">Kineosporia succinea</name>
    <dbReference type="NCBI Taxonomy" id="84632"/>
    <lineage>
        <taxon>Bacteria</taxon>
        <taxon>Bacillati</taxon>
        <taxon>Actinomycetota</taxon>
        <taxon>Actinomycetes</taxon>
        <taxon>Kineosporiales</taxon>
        <taxon>Kineosporiaceae</taxon>
        <taxon>Kineosporia</taxon>
    </lineage>
</organism>
<feature type="transmembrane region" description="Helical" evidence="1">
    <location>
        <begin position="28"/>
        <end position="47"/>
    </location>
</feature>
<feature type="transmembrane region" description="Helical" evidence="1">
    <location>
        <begin position="117"/>
        <end position="134"/>
    </location>
</feature>
<keyword evidence="1" id="KW-0812">Transmembrane</keyword>
<keyword evidence="1" id="KW-1133">Transmembrane helix</keyword>
<comment type="caution">
    <text evidence="3">The sequence shown here is derived from an EMBL/GenBank/DDBJ whole genome shotgun (WGS) entry which is preliminary data.</text>
</comment>
<feature type="transmembrane region" description="Helical" evidence="1">
    <location>
        <begin position="89"/>
        <end position="110"/>
    </location>
</feature>
<accession>A0ABT9NXW0</accession>
<evidence type="ECO:0000313" key="3">
    <source>
        <dbReference type="EMBL" id="MDP9825274.1"/>
    </source>
</evidence>
<dbReference type="RefSeq" id="WP_307238893.1">
    <property type="nucleotide sequence ID" value="NZ_JAUSQZ010000001.1"/>
</dbReference>
<name>A0ABT9NXW0_9ACTN</name>
<keyword evidence="4" id="KW-1185">Reference proteome</keyword>
<feature type="domain" description="Alpha/beta-hydrolase catalytic" evidence="2">
    <location>
        <begin position="158"/>
        <end position="299"/>
    </location>
</feature>
<proteinExistence type="predicted"/>
<protein>
    <submittedName>
        <fullName evidence="3">Membrane protein</fullName>
    </submittedName>
</protein>
<sequence length="371" mass="39067">MRLPAAALMLALVLPPRMLPHPLVVDVAIGAIALLIGYTVGALLERLPWSRLGSHPRTGLAAAVLGAGAVRTGYRTHQVREAVGLPGNPLMHTALAVLGALTIAAGAVAMSRLSWRRIAVVVTVPAIALVLASARNTPDPNAKMTEFLGGATSPGAHRVYVPLDAATTSTIRTQRAVTETEKAGGLDSAAILVAVPTGSGWVNQRMTGALEQLYGGDLTTVVVQYSKSPSWLAFLRGGDGVRDTTSELVRRMRERIDRLPAGERPELLVYGESLGAWGLLPAVSDPSMVDAGLLVGVPSGHQTDGTGLVTLNHDDDPVPLWGLRFPGVGFWRTTADVVSSENVPLGHGHRYDGPETVDAWCEVLEIPACVR</sequence>